<organism evidence="1 2">
    <name type="scientific">Pomacea canaliculata</name>
    <name type="common">Golden apple snail</name>
    <dbReference type="NCBI Taxonomy" id="400727"/>
    <lineage>
        <taxon>Eukaryota</taxon>
        <taxon>Metazoa</taxon>
        <taxon>Spiralia</taxon>
        <taxon>Lophotrochozoa</taxon>
        <taxon>Mollusca</taxon>
        <taxon>Gastropoda</taxon>
        <taxon>Caenogastropoda</taxon>
        <taxon>Architaenioglossa</taxon>
        <taxon>Ampullarioidea</taxon>
        <taxon>Ampullariidae</taxon>
        <taxon>Pomacea</taxon>
    </lineage>
</organism>
<gene>
    <name evidence="1" type="ORF">C0Q70_18154</name>
</gene>
<protein>
    <submittedName>
        <fullName evidence="1">Uncharacterized protein</fullName>
    </submittedName>
</protein>
<comment type="caution">
    <text evidence="1">The sequence shown here is derived from an EMBL/GenBank/DDBJ whole genome shotgun (WGS) entry which is preliminary data.</text>
</comment>
<dbReference type="EMBL" id="PZQS01000011">
    <property type="protein sequence ID" value="PVD22344.1"/>
    <property type="molecule type" value="Genomic_DNA"/>
</dbReference>
<dbReference type="AlphaFoldDB" id="A0A2T7NMF5"/>
<reference evidence="1 2" key="1">
    <citation type="submission" date="2018-04" db="EMBL/GenBank/DDBJ databases">
        <title>The genome of golden apple snail Pomacea canaliculata provides insight into stress tolerance and invasive adaptation.</title>
        <authorList>
            <person name="Liu C."/>
            <person name="Liu B."/>
            <person name="Ren Y."/>
            <person name="Zhang Y."/>
            <person name="Wang H."/>
            <person name="Li S."/>
            <person name="Jiang F."/>
            <person name="Yin L."/>
            <person name="Zhang G."/>
            <person name="Qian W."/>
            <person name="Fan W."/>
        </authorList>
    </citation>
    <scope>NUCLEOTIDE SEQUENCE [LARGE SCALE GENOMIC DNA]</scope>
    <source>
        <strain evidence="1">SZHN2017</strain>
        <tissue evidence="1">Muscle</tissue>
    </source>
</reference>
<accession>A0A2T7NMF5</accession>
<sequence length="78" mass="8452">MIGATGSRHLGQRRRASLASASLGLTPGMLSHLEGVAEADEGGGRFRSATRRRVVDTSDLRTCAILQTRLKEIKNYPE</sequence>
<evidence type="ECO:0000313" key="2">
    <source>
        <dbReference type="Proteomes" id="UP000245119"/>
    </source>
</evidence>
<name>A0A2T7NMF5_POMCA</name>
<proteinExistence type="predicted"/>
<dbReference type="Proteomes" id="UP000245119">
    <property type="component" value="Linkage Group LG11"/>
</dbReference>
<keyword evidence="2" id="KW-1185">Reference proteome</keyword>
<evidence type="ECO:0000313" key="1">
    <source>
        <dbReference type="EMBL" id="PVD22344.1"/>
    </source>
</evidence>
<dbReference type="OrthoDB" id="416585at2759"/>